<reference evidence="8" key="1">
    <citation type="submission" date="2021-06" db="EMBL/GenBank/DDBJ databases">
        <authorList>
            <consortium name="DOE Joint Genome Institute"/>
            <person name="Mondo S.J."/>
            <person name="Amses K.R."/>
            <person name="Simmons D.R."/>
            <person name="Longcore J.E."/>
            <person name="Seto K."/>
            <person name="Alves G.H."/>
            <person name="Bonds A.E."/>
            <person name="Quandt C.A."/>
            <person name="Davis W.J."/>
            <person name="Chang Y."/>
            <person name="Letcher P.M."/>
            <person name="Powell M.J."/>
            <person name="Kuo A."/>
            <person name="Labutti K."/>
            <person name="Pangilinan J."/>
            <person name="Andreopoulos W."/>
            <person name="Tritt A."/>
            <person name="Riley R."/>
            <person name="Hundley H."/>
            <person name="Johnson J."/>
            <person name="Lipzen A."/>
            <person name="Barry K."/>
            <person name="Berbee M.L."/>
            <person name="Buchler N.E."/>
            <person name="Grigoriev I.V."/>
            <person name="Spatafora J.W."/>
            <person name="Stajich J.E."/>
            <person name="James T.Y."/>
        </authorList>
    </citation>
    <scope>NUCLEOTIDE SEQUENCE</scope>
    <source>
        <strain evidence="8">AG</strain>
    </source>
</reference>
<evidence type="ECO:0000256" key="4">
    <source>
        <dbReference type="ARBA" id="ARBA00023234"/>
    </source>
</evidence>
<dbReference type="PANTHER" id="PTHR45825:SF11">
    <property type="entry name" value="ALPHA AMYLASE DOMAIN-CONTAINING PROTEIN"/>
    <property type="match status" value="1"/>
</dbReference>
<dbReference type="Gene3D" id="3.40.50.2000">
    <property type="entry name" value="Glycogen Phosphorylase B"/>
    <property type="match status" value="2"/>
</dbReference>
<evidence type="ECO:0000256" key="1">
    <source>
        <dbReference type="ARBA" id="ARBA00004602"/>
    </source>
</evidence>
<dbReference type="GO" id="GO:0016757">
    <property type="term" value="F:glycosyltransferase activity"/>
    <property type="evidence" value="ECO:0007669"/>
    <property type="project" value="UniProtKB-KW"/>
</dbReference>
<name>A0AAD5ECT3_UMBRA</name>
<evidence type="ECO:0000256" key="5">
    <source>
        <dbReference type="SAM" id="Phobius"/>
    </source>
</evidence>
<keyword evidence="5" id="KW-0812">Transmembrane</keyword>
<proteinExistence type="predicted"/>
<keyword evidence="5" id="KW-0472">Membrane</keyword>
<keyword evidence="2" id="KW-0328">Glycosyltransferase</keyword>
<evidence type="ECO:0000313" key="9">
    <source>
        <dbReference type="Proteomes" id="UP001206595"/>
    </source>
</evidence>
<feature type="domain" description="Starch synthase catalytic" evidence="7">
    <location>
        <begin position="117"/>
        <end position="397"/>
    </location>
</feature>
<reference evidence="8" key="2">
    <citation type="journal article" date="2022" name="Proc. Natl. Acad. Sci. U.S.A.">
        <title>Diploid-dominant life cycles characterize the early evolution of Fungi.</title>
        <authorList>
            <person name="Amses K.R."/>
            <person name="Simmons D.R."/>
            <person name="Longcore J.E."/>
            <person name="Mondo S.J."/>
            <person name="Seto K."/>
            <person name="Jeronimo G.H."/>
            <person name="Bonds A.E."/>
            <person name="Quandt C.A."/>
            <person name="Davis W.J."/>
            <person name="Chang Y."/>
            <person name="Federici B.A."/>
            <person name="Kuo A."/>
            <person name="LaButti K."/>
            <person name="Pangilinan J."/>
            <person name="Andreopoulos W."/>
            <person name="Tritt A."/>
            <person name="Riley R."/>
            <person name="Hundley H."/>
            <person name="Johnson J."/>
            <person name="Lipzen A."/>
            <person name="Barry K."/>
            <person name="Lang B.F."/>
            <person name="Cuomo C.A."/>
            <person name="Buchler N.E."/>
            <person name="Grigoriev I.V."/>
            <person name="Spatafora J.W."/>
            <person name="Stajich J.E."/>
            <person name="James T.Y."/>
        </authorList>
    </citation>
    <scope>NUCLEOTIDE SEQUENCE</scope>
    <source>
        <strain evidence="8">AG</strain>
    </source>
</reference>
<feature type="transmembrane region" description="Helical" evidence="5">
    <location>
        <begin position="55"/>
        <end position="81"/>
    </location>
</feature>
<dbReference type="EMBL" id="MU620907">
    <property type="protein sequence ID" value="KAI8581124.1"/>
    <property type="molecule type" value="Genomic_DNA"/>
</dbReference>
<dbReference type="GeneID" id="75913060"/>
<dbReference type="InterPro" id="IPR013534">
    <property type="entry name" value="Starch_synth_cat_dom"/>
</dbReference>
<dbReference type="RefSeq" id="XP_051446128.1">
    <property type="nucleotide sequence ID" value="XM_051587715.1"/>
</dbReference>
<comment type="subcellular location">
    <subcellularLocation>
        <location evidence="1">Plastid</location>
        <location evidence="1">Amyloplast</location>
    </subcellularLocation>
</comment>
<feature type="domain" description="Glycosyl transferase family 1" evidence="6">
    <location>
        <begin position="516"/>
        <end position="637"/>
    </location>
</feature>
<keyword evidence="3" id="KW-0808">Transferase</keyword>
<dbReference type="AlphaFoldDB" id="A0AAD5ECT3"/>
<evidence type="ECO:0000259" key="6">
    <source>
        <dbReference type="Pfam" id="PF00534"/>
    </source>
</evidence>
<evidence type="ECO:0000313" key="8">
    <source>
        <dbReference type="EMBL" id="KAI8581124.1"/>
    </source>
</evidence>
<dbReference type="Pfam" id="PF00534">
    <property type="entry name" value="Glycos_transf_1"/>
    <property type="match status" value="1"/>
</dbReference>
<dbReference type="Proteomes" id="UP001206595">
    <property type="component" value="Unassembled WGS sequence"/>
</dbReference>
<keyword evidence="4" id="KW-0035">Amyloplast</keyword>
<evidence type="ECO:0000259" key="7">
    <source>
        <dbReference type="Pfam" id="PF08323"/>
    </source>
</evidence>
<evidence type="ECO:0000256" key="2">
    <source>
        <dbReference type="ARBA" id="ARBA00022676"/>
    </source>
</evidence>
<keyword evidence="9" id="KW-1185">Reference proteome</keyword>
<comment type="caution">
    <text evidence="8">The sequence shown here is derived from an EMBL/GenBank/DDBJ whole genome shotgun (WGS) entry which is preliminary data.</text>
</comment>
<dbReference type="PANTHER" id="PTHR45825">
    <property type="entry name" value="GRANULE-BOUND STARCH SYNTHASE 1, CHLOROPLASTIC/AMYLOPLASTIC"/>
    <property type="match status" value="1"/>
</dbReference>
<dbReference type="Pfam" id="PF08323">
    <property type="entry name" value="Glyco_transf_5"/>
    <property type="match status" value="1"/>
</dbReference>
<gene>
    <name evidence="8" type="ORF">K450DRAFT_233204</name>
</gene>
<organism evidence="8 9">
    <name type="scientific">Umbelopsis ramanniana AG</name>
    <dbReference type="NCBI Taxonomy" id="1314678"/>
    <lineage>
        <taxon>Eukaryota</taxon>
        <taxon>Fungi</taxon>
        <taxon>Fungi incertae sedis</taxon>
        <taxon>Mucoromycota</taxon>
        <taxon>Mucoromycotina</taxon>
        <taxon>Umbelopsidomycetes</taxon>
        <taxon>Umbelopsidales</taxon>
        <taxon>Umbelopsidaceae</taxon>
        <taxon>Umbelopsis</taxon>
    </lineage>
</organism>
<dbReference type="InterPro" id="IPR001296">
    <property type="entry name" value="Glyco_trans_1"/>
</dbReference>
<evidence type="ECO:0000256" key="3">
    <source>
        <dbReference type="ARBA" id="ARBA00022679"/>
    </source>
</evidence>
<keyword evidence="4" id="KW-0934">Plastid</keyword>
<protein>
    <submittedName>
        <fullName evidence="8">Uncharacterized protein</fullName>
    </submittedName>
</protein>
<dbReference type="SUPFAM" id="SSF53756">
    <property type="entry name" value="UDP-Glycosyltransferase/glycogen phosphorylase"/>
    <property type="match status" value="1"/>
</dbReference>
<keyword evidence="5" id="KW-1133">Transmembrane helix</keyword>
<accession>A0AAD5ECT3</accession>
<sequence length="782" mass="88320">MPSASPIFIPSADYGHSFRRGSLTQTILHNGPTKRPSIKGGMSYHSSKSDRRWKWWHYLILLLLLFAFVELAIVVVGYALLHDQPAPISIALRKFPSVPYKHLDTRSQLKLERGTTVYHVTKEFGPASMGGMGMVLTALATAQQQTNRVDVSVVMPYYSYLKNKHEITKVTDLTMDIRDKNGRLMPVEFRVSKLDFVYGDNPESTNATTEMPPNPPSQVVPVYLIGPGNKSPFNRAFRVKNVLNIYSSPNGLPQEWKDQYFCKAVATFLAHQVNSEEQSLFAPVTRHNRVDVVHLHGATNAYVAKHLRESIELEEMGPKPPSIVYTMHDYLDELQYTNTIKNVGKFIGNRDVDEALSEMQNYMHGHRMFMSSLAIDSADVVTIVSKSMAKEIVEGRLDFYLKELVMDSLLRKAQKHHFFGVSNGVDFTTLNPFTSKKLTTRKCSFPPYALDMIDNGAGTIPSPTHSDELYIDQQPMMTKSLARKWTISDEPNDFVTTAKDRAKRFLVRRGLLHEDDLKRPVVLFIGRFQYNKGLEFFQKAAEYFVQYNAKFVVIGQRNNYPLEWVEQLQTRYPNNVVVISEAKEQRQWSVFFRAAADFVFVPSLTESFGLVAAEGLLFGAGVISSGVGGLKEFLIDRPPNFLMTGAGKAGITKDDSGLTVVDTGDAYNAYLFNALEPNVDILNQGLEHAIYDAVTDFERMVNTKALREDYALRMVSSAIALGWDRRQGPVEEYLYAYQVGLGDIKVRDLERHEIEEERELLEMIFRDGGEGGLIQPVSASTF</sequence>